<feature type="domain" description="Beta-galactosidase" evidence="11">
    <location>
        <begin position="387"/>
        <end position="576"/>
    </location>
</feature>
<evidence type="ECO:0000256" key="1">
    <source>
        <dbReference type="ARBA" id="ARBA00001412"/>
    </source>
</evidence>
<comment type="catalytic activity">
    <reaction evidence="1 8">
        <text>Hydrolysis of terminal non-reducing beta-D-galactose residues in beta-D-galactosides.</text>
        <dbReference type="EC" id="3.2.1.23"/>
    </reaction>
</comment>
<evidence type="ECO:0000256" key="6">
    <source>
        <dbReference type="ARBA" id="ARBA00023180"/>
    </source>
</evidence>
<dbReference type="InterPro" id="IPR019801">
    <property type="entry name" value="Glyco_hydro_35_CS"/>
</dbReference>
<evidence type="ECO:0000313" key="13">
    <source>
        <dbReference type="Proteomes" id="UP000724874"/>
    </source>
</evidence>
<evidence type="ECO:0000256" key="9">
    <source>
        <dbReference type="RuleBase" id="RU003679"/>
    </source>
</evidence>
<dbReference type="EC" id="3.2.1.23" evidence="3 8"/>
<evidence type="ECO:0000256" key="4">
    <source>
        <dbReference type="ARBA" id="ARBA00022729"/>
    </source>
</evidence>
<gene>
    <name evidence="12" type="ORF">CPB84DRAFT_1443346</name>
</gene>
<keyword evidence="7 8" id="KW-0326">Glycosidase</keyword>
<dbReference type="SUPFAM" id="SSF49785">
    <property type="entry name" value="Galactose-binding domain-like"/>
    <property type="match status" value="2"/>
</dbReference>
<dbReference type="Gene3D" id="3.20.20.80">
    <property type="entry name" value="Glycosidases"/>
    <property type="match status" value="1"/>
</dbReference>
<keyword evidence="13" id="KW-1185">Reference proteome</keyword>
<dbReference type="InterPro" id="IPR008979">
    <property type="entry name" value="Galactose-bd-like_sf"/>
</dbReference>
<comment type="similarity">
    <text evidence="2 9">Belongs to the glycosyl hydrolase 35 family.</text>
</comment>
<evidence type="ECO:0000256" key="3">
    <source>
        <dbReference type="ARBA" id="ARBA00012756"/>
    </source>
</evidence>
<dbReference type="InterPro" id="IPR018954">
    <property type="entry name" value="Betagal_dom2"/>
</dbReference>
<name>A0A9P5NXI4_GYMJU</name>
<dbReference type="SMART" id="SM01029">
    <property type="entry name" value="BetaGal_dom2"/>
    <property type="match status" value="1"/>
</dbReference>
<dbReference type="Pfam" id="PF13363">
    <property type="entry name" value="BetaGal_dom3"/>
    <property type="match status" value="1"/>
</dbReference>
<dbReference type="SUPFAM" id="SSF117100">
    <property type="entry name" value="Beta-galactosidase LacA, domain 3"/>
    <property type="match status" value="1"/>
</dbReference>
<dbReference type="Pfam" id="PF10435">
    <property type="entry name" value="BetaGal_dom2"/>
    <property type="match status" value="1"/>
</dbReference>
<dbReference type="InterPro" id="IPR037110">
    <property type="entry name" value="Betagal_dom2_sf"/>
</dbReference>
<dbReference type="EMBL" id="JADNYJ010000008">
    <property type="protein sequence ID" value="KAF8909765.1"/>
    <property type="molecule type" value="Genomic_DNA"/>
</dbReference>
<keyword evidence="4 10" id="KW-0732">Signal</keyword>
<dbReference type="Pfam" id="PF13364">
    <property type="entry name" value="BetaGal_ABD2"/>
    <property type="match status" value="2"/>
</dbReference>
<evidence type="ECO:0000256" key="10">
    <source>
        <dbReference type="SAM" id="SignalP"/>
    </source>
</evidence>
<dbReference type="InterPro" id="IPR025972">
    <property type="entry name" value="BetaGal_dom3"/>
</dbReference>
<dbReference type="OrthoDB" id="1657402at2759"/>
<feature type="chain" id="PRO_5040514613" description="Beta-galactosidase" evidence="10">
    <location>
        <begin position="20"/>
        <end position="1007"/>
    </location>
</feature>
<evidence type="ECO:0000256" key="7">
    <source>
        <dbReference type="ARBA" id="ARBA00023295"/>
    </source>
</evidence>
<evidence type="ECO:0000259" key="11">
    <source>
        <dbReference type="SMART" id="SM01029"/>
    </source>
</evidence>
<comment type="caution">
    <text evidence="12">The sequence shown here is derived from an EMBL/GenBank/DDBJ whole genome shotgun (WGS) entry which is preliminary data.</text>
</comment>
<dbReference type="Proteomes" id="UP000724874">
    <property type="component" value="Unassembled WGS sequence"/>
</dbReference>
<keyword evidence="5 8" id="KW-0378">Hydrolase</keyword>
<organism evidence="12 13">
    <name type="scientific">Gymnopilus junonius</name>
    <name type="common">Spectacular rustgill mushroom</name>
    <name type="synonym">Gymnopilus spectabilis subsp. junonius</name>
    <dbReference type="NCBI Taxonomy" id="109634"/>
    <lineage>
        <taxon>Eukaryota</taxon>
        <taxon>Fungi</taxon>
        <taxon>Dikarya</taxon>
        <taxon>Basidiomycota</taxon>
        <taxon>Agaricomycotina</taxon>
        <taxon>Agaricomycetes</taxon>
        <taxon>Agaricomycetidae</taxon>
        <taxon>Agaricales</taxon>
        <taxon>Agaricineae</taxon>
        <taxon>Hymenogastraceae</taxon>
        <taxon>Gymnopilus</taxon>
    </lineage>
</organism>
<dbReference type="PRINTS" id="PR00742">
    <property type="entry name" value="GLHYDRLASE35"/>
</dbReference>
<dbReference type="PANTHER" id="PTHR23421">
    <property type="entry name" value="BETA-GALACTOSIDASE RELATED"/>
    <property type="match status" value="1"/>
</dbReference>
<evidence type="ECO:0000313" key="12">
    <source>
        <dbReference type="EMBL" id="KAF8909765.1"/>
    </source>
</evidence>
<reference evidence="12" key="1">
    <citation type="submission" date="2020-11" db="EMBL/GenBank/DDBJ databases">
        <authorList>
            <consortium name="DOE Joint Genome Institute"/>
            <person name="Ahrendt S."/>
            <person name="Riley R."/>
            <person name="Andreopoulos W."/>
            <person name="LaButti K."/>
            <person name="Pangilinan J."/>
            <person name="Ruiz-duenas F.J."/>
            <person name="Barrasa J.M."/>
            <person name="Sanchez-Garcia M."/>
            <person name="Camarero S."/>
            <person name="Miyauchi S."/>
            <person name="Serrano A."/>
            <person name="Linde D."/>
            <person name="Babiker R."/>
            <person name="Drula E."/>
            <person name="Ayuso-Fernandez I."/>
            <person name="Pacheco R."/>
            <person name="Padilla G."/>
            <person name="Ferreira P."/>
            <person name="Barriuso J."/>
            <person name="Kellner H."/>
            <person name="Castanera R."/>
            <person name="Alfaro M."/>
            <person name="Ramirez L."/>
            <person name="Pisabarro A.G."/>
            <person name="Kuo A."/>
            <person name="Tritt A."/>
            <person name="Lipzen A."/>
            <person name="He G."/>
            <person name="Yan M."/>
            <person name="Ng V."/>
            <person name="Cullen D."/>
            <person name="Martin F."/>
            <person name="Rosso M.-N."/>
            <person name="Henrissat B."/>
            <person name="Hibbett D."/>
            <person name="Martinez A.T."/>
            <person name="Grigoriev I.V."/>
        </authorList>
    </citation>
    <scope>NUCLEOTIDE SEQUENCE</scope>
    <source>
        <strain evidence="12">AH 44721</strain>
    </source>
</reference>
<dbReference type="SUPFAM" id="SSF51011">
    <property type="entry name" value="Glycosyl hydrolase domain"/>
    <property type="match status" value="1"/>
</dbReference>
<dbReference type="InterPro" id="IPR001944">
    <property type="entry name" value="Glycoside_Hdrlase_35"/>
</dbReference>
<dbReference type="FunFam" id="2.60.120.260:FF:000065">
    <property type="entry name" value="Beta-galactosidase A"/>
    <property type="match status" value="1"/>
</dbReference>
<evidence type="ECO:0000256" key="8">
    <source>
        <dbReference type="RuleBase" id="RU000675"/>
    </source>
</evidence>
<evidence type="ECO:0000256" key="2">
    <source>
        <dbReference type="ARBA" id="ARBA00009809"/>
    </source>
</evidence>
<keyword evidence="6" id="KW-0325">Glycoprotein</keyword>
<evidence type="ECO:0000256" key="5">
    <source>
        <dbReference type="ARBA" id="ARBA00022801"/>
    </source>
</evidence>
<dbReference type="InterPro" id="IPR025300">
    <property type="entry name" value="BetaGal_jelly_roll_dom"/>
</dbReference>
<dbReference type="GO" id="GO:0005975">
    <property type="term" value="P:carbohydrate metabolic process"/>
    <property type="evidence" value="ECO:0007669"/>
    <property type="project" value="InterPro"/>
</dbReference>
<dbReference type="AlphaFoldDB" id="A0A9P5NXI4"/>
<dbReference type="Gene3D" id="2.60.390.10">
    <property type="entry name" value="Beta-galactosidase, domain 3"/>
    <property type="match status" value="1"/>
</dbReference>
<dbReference type="Pfam" id="PF01301">
    <property type="entry name" value="Glyco_hydro_35"/>
    <property type="match status" value="1"/>
</dbReference>
<dbReference type="InterPro" id="IPR031330">
    <property type="entry name" value="Gly_Hdrlase_35_cat"/>
</dbReference>
<dbReference type="InterPro" id="IPR017853">
    <property type="entry name" value="GH"/>
</dbReference>
<dbReference type="SUPFAM" id="SSF51445">
    <property type="entry name" value="(Trans)glycosidases"/>
    <property type="match status" value="1"/>
</dbReference>
<accession>A0A9P5NXI4</accession>
<feature type="signal peptide" evidence="10">
    <location>
        <begin position="1"/>
        <end position="19"/>
    </location>
</feature>
<protein>
    <recommendedName>
        <fullName evidence="3 8">Beta-galactosidase</fullName>
        <ecNumber evidence="3 8">3.2.1.23</ecNumber>
    </recommendedName>
</protein>
<sequence>MKSMLLKLLALICAVFVAAESNDSRKLARRSPAPRQVLTDGLQTNVTWDEYSYFVNGKRVMLWSGEVHPYRMPVQSLHLDIFQKIKAMGFNAVSFYIFWGILEPKRGEISFEGFRDLQPFFDAAKEAGLYLIARPGPYINAETTAGGFPGWGTYTPGLWRTSNQTYLDAYAGYIQAVGSKIAANQITDGGPVILVQSENEYSGFQAPYTEDYVYEEKLMQAWRDAGVTLPLTTNDAWPGGHYLSVNVYGYDSYPNGFDCSNPYTWASDAVPEYFWGSHEQYNPQDLNAVYEFQGGAFDGWGGSGYSTCAVLTGPEFERVFYKNEFAMSTTYLNLYMIYGGTNWGGIAHPGVYTSYDYGSAIAEDRSLREKFYELKIQANFMQVSPAFLTTRPMNIYNTQGSFTGNQALKTTQTLDVVGNKTGFYIVRQTDASTDALQTYNLTLPTSFGTLTIPTIGGALTLNGKDSKIHVVDYTAGSTDLVYSTGEILTWATIDGRDVIILYGNAGELHETAIKLTSPAPPTIKVVSGSSKITQKTLTSGSSVALALQYTTTGQTVVEVGANILLYIVDRTNAYEFWVLHPPGTGELQNYNTENPIIVKGGYLLRSVAVNGGALALTGDLNSTASFEIIAPAAQSKSVTFNGVNLQLSKTSYGTITTAPKPISLPSASLPKLSSLKWKTSNSLPEITSQYSDALWTVANKTSTVNPSGFTTPVVLYSGEYGFHTGNILWRAQFTATGSESAFNVDVQGGSAFGYSVWVDSTFIGSWVGDAVHSDFASSFTLPKLKPSSSHVITILQDHMGYEEDWTAASDDFKTPRGILSYSFVGSPSTTVDTWKVAGNLGGESYADTARGPLNEGGLFAERQGWHLPGFDDSKWASGSPTQGISAAGVSIFRTTFNLNIPQEVDYPIAITVTNSTTDPHFRSQFYVNGYQFGKYVNHIGPQKSFPVPQGILNYNRENTLAVTLWAEDAAGAKLDSINLQFTSQVESSMPTVVNQPMPAWTKRPGAF</sequence>
<dbReference type="FunFam" id="3.20.20.80:FF:000040">
    <property type="entry name" value="Beta-galactosidase A"/>
    <property type="match status" value="1"/>
</dbReference>
<dbReference type="Gene3D" id="2.60.120.260">
    <property type="entry name" value="Galactose-binding domain-like"/>
    <property type="match status" value="2"/>
</dbReference>
<proteinExistence type="inferred from homology"/>
<dbReference type="InterPro" id="IPR036833">
    <property type="entry name" value="BetaGal_dom3_sf"/>
</dbReference>
<dbReference type="PROSITE" id="PS01182">
    <property type="entry name" value="GLYCOSYL_HYDROL_F35"/>
    <property type="match status" value="1"/>
</dbReference>
<dbReference type="Gene3D" id="2.102.20.10">
    <property type="entry name" value="Beta-galactosidase, domain 2"/>
    <property type="match status" value="1"/>
</dbReference>
<dbReference type="GO" id="GO:0004565">
    <property type="term" value="F:beta-galactosidase activity"/>
    <property type="evidence" value="ECO:0007669"/>
    <property type="project" value="UniProtKB-EC"/>
</dbReference>